<organism evidence="2 3">
    <name type="scientific">Ensete ventricosum</name>
    <name type="common">Abyssinian banana</name>
    <name type="synonym">Musa ensete</name>
    <dbReference type="NCBI Taxonomy" id="4639"/>
    <lineage>
        <taxon>Eukaryota</taxon>
        <taxon>Viridiplantae</taxon>
        <taxon>Streptophyta</taxon>
        <taxon>Embryophyta</taxon>
        <taxon>Tracheophyta</taxon>
        <taxon>Spermatophyta</taxon>
        <taxon>Magnoliopsida</taxon>
        <taxon>Liliopsida</taxon>
        <taxon>Zingiberales</taxon>
        <taxon>Musaceae</taxon>
        <taxon>Ensete</taxon>
    </lineage>
</organism>
<accession>A0A426X7S2</accession>
<feature type="region of interest" description="Disordered" evidence="1">
    <location>
        <begin position="93"/>
        <end position="140"/>
    </location>
</feature>
<dbReference type="AlphaFoldDB" id="A0A426X7S2"/>
<gene>
    <name evidence="2" type="ORF">B296_00048518</name>
</gene>
<feature type="compositionally biased region" description="Basic and acidic residues" evidence="1">
    <location>
        <begin position="55"/>
        <end position="66"/>
    </location>
</feature>
<protein>
    <submittedName>
        <fullName evidence="2">Uncharacterized protein</fullName>
    </submittedName>
</protein>
<reference evidence="2 3" key="1">
    <citation type="journal article" date="2014" name="Agronomy (Basel)">
        <title>A Draft Genome Sequence for Ensete ventricosum, the Drought-Tolerant Tree Against Hunger.</title>
        <authorList>
            <person name="Harrison J."/>
            <person name="Moore K.A."/>
            <person name="Paszkiewicz K."/>
            <person name="Jones T."/>
            <person name="Grant M."/>
            <person name="Ambacheew D."/>
            <person name="Muzemil S."/>
            <person name="Studholme D.J."/>
        </authorList>
    </citation>
    <scope>NUCLEOTIDE SEQUENCE [LARGE SCALE GENOMIC DNA]</scope>
</reference>
<evidence type="ECO:0000256" key="1">
    <source>
        <dbReference type="SAM" id="MobiDB-lite"/>
    </source>
</evidence>
<evidence type="ECO:0000313" key="2">
    <source>
        <dbReference type="EMBL" id="RRT35527.1"/>
    </source>
</evidence>
<name>A0A426X7S2_ENSVE</name>
<feature type="region of interest" description="Disordered" evidence="1">
    <location>
        <begin position="15"/>
        <end position="79"/>
    </location>
</feature>
<proteinExistence type="predicted"/>
<evidence type="ECO:0000313" key="3">
    <source>
        <dbReference type="Proteomes" id="UP000287651"/>
    </source>
</evidence>
<dbReference type="EMBL" id="AMZH03024913">
    <property type="protein sequence ID" value="RRT35527.1"/>
    <property type="molecule type" value="Genomic_DNA"/>
</dbReference>
<sequence>MSTWATQCGKLVGRRYGGVSGRATDLAQVRPNPQRSYGRPDTGKADTSTCGCIPHRKDGGRGESVRRQGKPQGQPGYQSVTIVRKIEATRCRPYEGCEGGSADSSPVPKDDGLGETAGSGGSTTSAARREGNGAKVGGKA</sequence>
<dbReference type="Proteomes" id="UP000287651">
    <property type="component" value="Unassembled WGS sequence"/>
</dbReference>
<comment type="caution">
    <text evidence="2">The sequence shown here is derived from an EMBL/GenBank/DDBJ whole genome shotgun (WGS) entry which is preliminary data.</text>
</comment>